<sequence length="67" mass="7804">SRLVQQTPMRLANLNVVLSSLNRQHRGHMADRHKHMAYSNQHNYTVHSDVLKNNIEKLFSSHNVLTD</sequence>
<reference evidence="1" key="1">
    <citation type="submission" date="2014-12" db="EMBL/GenBank/DDBJ databases">
        <title>Insight into the proteome of Arion vulgaris.</title>
        <authorList>
            <person name="Aradska J."/>
            <person name="Bulat T."/>
            <person name="Smidak R."/>
            <person name="Sarate P."/>
            <person name="Gangsoo J."/>
            <person name="Sialana F."/>
            <person name="Bilban M."/>
            <person name="Lubec G."/>
        </authorList>
    </citation>
    <scope>NUCLEOTIDE SEQUENCE</scope>
    <source>
        <tissue evidence="1">Skin</tissue>
    </source>
</reference>
<gene>
    <name evidence="1" type="primary">ORF27532</name>
</gene>
<dbReference type="AlphaFoldDB" id="A0A0B6YLN3"/>
<dbReference type="EMBL" id="HACG01009525">
    <property type="protein sequence ID" value="CEK56390.1"/>
    <property type="molecule type" value="Transcribed_RNA"/>
</dbReference>
<name>A0A0B6YLN3_9EUPU</name>
<proteinExistence type="predicted"/>
<accession>A0A0B6YLN3</accession>
<feature type="non-terminal residue" evidence="1">
    <location>
        <position position="1"/>
    </location>
</feature>
<protein>
    <submittedName>
        <fullName evidence="1">Uncharacterized protein</fullName>
    </submittedName>
</protein>
<organism evidence="1">
    <name type="scientific">Arion vulgaris</name>
    <dbReference type="NCBI Taxonomy" id="1028688"/>
    <lineage>
        <taxon>Eukaryota</taxon>
        <taxon>Metazoa</taxon>
        <taxon>Spiralia</taxon>
        <taxon>Lophotrochozoa</taxon>
        <taxon>Mollusca</taxon>
        <taxon>Gastropoda</taxon>
        <taxon>Heterobranchia</taxon>
        <taxon>Euthyneura</taxon>
        <taxon>Panpulmonata</taxon>
        <taxon>Eupulmonata</taxon>
        <taxon>Stylommatophora</taxon>
        <taxon>Helicina</taxon>
        <taxon>Arionoidea</taxon>
        <taxon>Arionidae</taxon>
        <taxon>Arion</taxon>
    </lineage>
</organism>
<evidence type="ECO:0000313" key="1">
    <source>
        <dbReference type="EMBL" id="CEK56390.1"/>
    </source>
</evidence>